<dbReference type="GO" id="GO:0000978">
    <property type="term" value="F:RNA polymerase II cis-regulatory region sequence-specific DNA binding"/>
    <property type="evidence" value="ECO:0007669"/>
    <property type="project" value="TreeGrafter"/>
</dbReference>
<evidence type="ECO:0000256" key="3">
    <source>
        <dbReference type="ARBA" id="ARBA00023015"/>
    </source>
</evidence>
<evidence type="ECO:0000313" key="9">
    <source>
        <dbReference type="EMBL" id="EOA87083.1"/>
    </source>
</evidence>
<evidence type="ECO:0000256" key="7">
    <source>
        <dbReference type="SAM" id="MobiDB-lite"/>
    </source>
</evidence>
<dbReference type="Pfam" id="PF04082">
    <property type="entry name" value="Fungal_trans"/>
    <property type="match status" value="1"/>
</dbReference>
<proteinExistence type="predicted"/>
<dbReference type="GO" id="GO:0001228">
    <property type="term" value="F:DNA-binding transcription activator activity, RNA polymerase II-specific"/>
    <property type="evidence" value="ECO:0007669"/>
    <property type="project" value="TreeGrafter"/>
</dbReference>
<gene>
    <name evidence="9" type="ORF">SETTUDRAFT_31384</name>
</gene>
<dbReference type="InterPro" id="IPR036864">
    <property type="entry name" value="Zn2-C6_fun-type_DNA-bd_sf"/>
</dbReference>
<name>R0K1R8_EXST2</name>
<protein>
    <recommendedName>
        <fullName evidence="8">Zn(2)-C6 fungal-type domain-containing protein</fullName>
    </recommendedName>
</protein>
<evidence type="ECO:0000256" key="4">
    <source>
        <dbReference type="ARBA" id="ARBA00023125"/>
    </source>
</evidence>
<evidence type="ECO:0000259" key="8">
    <source>
        <dbReference type="PROSITE" id="PS50048"/>
    </source>
</evidence>
<dbReference type="SMART" id="SM00906">
    <property type="entry name" value="Fungal_trans"/>
    <property type="match status" value="1"/>
</dbReference>
<keyword evidence="6" id="KW-0539">Nucleus</keyword>
<evidence type="ECO:0000256" key="6">
    <source>
        <dbReference type="ARBA" id="ARBA00023242"/>
    </source>
</evidence>
<dbReference type="CDD" id="cd12148">
    <property type="entry name" value="fungal_TF_MHR"/>
    <property type="match status" value="1"/>
</dbReference>
<feature type="domain" description="Zn(2)-C6 fungal-type" evidence="8">
    <location>
        <begin position="67"/>
        <end position="97"/>
    </location>
</feature>
<dbReference type="GO" id="GO:0005634">
    <property type="term" value="C:nucleus"/>
    <property type="evidence" value="ECO:0007669"/>
    <property type="project" value="TreeGrafter"/>
</dbReference>
<reference evidence="9 10" key="1">
    <citation type="journal article" date="2012" name="PLoS Pathog.">
        <title>Diverse lifestyles and strategies of plant pathogenesis encoded in the genomes of eighteen Dothideomycetes fungi.</title>
        <authorList>
            <person name="Ohm R.A."/>
            <person name="Feau N."/>
            <person name="Henrissat B."/>
            <person name="Schoch C.L."/>
            <person name="Horwitz B.A."/>
            <person name="Barry K.W."/>
            <person name="Condon B.J."/>
            <person name="Copeland A.C."/>
            <person name="Dhillon B."/>
            <person name="Glaser F."/>
            <person name="Hesse C.N."/>
            <person name="Kosti I."/>
            <person name="LaButti K."/>
            <person name="Lindquist E.A."/>
            <person name="Lucas S."/>
            <person name="Salamov A.A."/>
            <person name="Bradshaw R.E."/>
            <person name="Ciuffetti L."/>
            <person name="Hamelin R.C."/>
            <person name="Kema G.H.J."/>
            <person name="Lawrence C."/>
            <person name="Scott J.A."/>
            <person name="Spatafora J.W."/>
            <person name="Turgeon B.G."/>
            <person name="de Wit P.J.G.M."/>
            <person name="Zhong S."/>
            <person name="Goodwin S.B."/>
            <person name="Grigoriev I.V."/>
        </authorList>
    </citation>
    <scope>NUCLEOTIDE SEQUENCE [LARGE SCALE GENOMIC DNA]</scope>
    <source>
        <strain evidence="10">28A</strain>
    </source>
</reference>
<dbReference type="RefSeq" id="XP_008025051.1">
    <property type="nucleotide sequence ID" value="XM_008026860.1"/>
</dbReference>
<dbReference type="Gene3D" id="4.10.240.10">
    <property type="entry name" value="Zn(2)-C6 fungal-type DNA-binding domain"/>
    <property type="match status" value="1"/>
</dbReference>
<dbReference type="PANTHER" id="PTHR31944:SF131">
    <property type="entry name" value="HEME-RESPONSIVE ZINC FINGER TRANSCRIPTION FACTOR HAP1"/>
    <property type="match status" value="1"/>
</dbReference>
<dbReference type="SMART" id="SM00066">
    <property type="entry name" value="GAL4"/>
    <property type="match status" value="1"/>
</dbReference>
<dbReference type="Pfam" id="PF00172">
    <property type="entry name" value="Zn_clus"/>
    <property type="match status" value="1"/>
</dbReference>
<dbReference type="CDD" id="cd00067">
    <property type="entry name" value="GAL4"/>
    <property type="match status" value="1"/>
</dbReference>
<accession>R0K1R8</accession>
<dbReference type="GeneID" id="19403534"/>
<reference evidence="9 10" key="2">
    <citation type="journal article" date="2013" name="PLoS Genet.">
        <title>Comparative genome structure, secondary metabolite, and effector coding capacity across Cochliobolus pathogens.</title>
        <authorList>
            <person name="Condon B.J."/>
            <person name="Leng Y."/>
            <person name="Wu D."/>
            <person name="Bushley K.E."/>
            <person name="Ohm R.A."/>
            <person name="Otillar R."/>
            <person name="Martin J."/>
            <person name="Schackwitz W."/>
            <person name="Grimwood J."/>
            <person name="MohdZainudin N."/>
            <person name="Xue C."/>
            <person name="Wang R."/>
            <person name="Manning V.A."/>
            <person name="Dhillon B."/>
            <person name="Tu Z.J."/>
            <person name="Steffenson B.J."/>
            <person name="Salamov A."/>
            <person name="Sun H."/>
            <person name="Lowry S."/>
            <person name="LaButti K."/>
            <person name="Han J."/>
            <person name="Copeland A."/>
            <person name="Lindquist E."/>
            <person name="Barry K."/>
            <person name="Schmutz J."/>
            <person name="Baker S.E."/>
            <person name="Ciuffetti L.M."/>
            <person name="Grigoriev I.V."/>
            <person name="Zhong S."/>
            <person name="Turgeon B.G."/>
        </authorList>
    </citation>
    <scope>NUCLEOTIDE SEQUENCE [LARGE SCALE GENOMIC DNA]</scope>
    <source>
        <strain evidence="10">28A</strain>
    </source>
</reference>
<evidence type="ECO:0000256" key="1">
    <source>
        <dbReference type="ARBA" id="ARBA00022723"/>
    </source>
</evidence>
<dbReference type="OrthoDB" id="4337792at2759"/>
<dbReference type="InterPro" id="IPR051430">
    <property type="entry name" value="Fungal_TF_Env_Response"/>
</dbReference>
<dbReference type="HOGENOM" id="CLU_007091_3_0_1"/>
<dbReference type="eggNOG" id="ENOG502SJVT">
    <property type="taxonomic scope" value="Eukaryota"/>
</dbReference>
<keyword evidence="3" id="KW-0805">Transcription regulation</keyword>
<dbReference type="InterPro" id="IPR007219">
    <property type="entry name" value="XnlR_reg_dom"/>
</dbReference>
<keyword evidence="2" id="KW-0862">Zinc</keyword>
<dbReference type="Proteomes" id="UP000016935">
    <property type="component" value="Unassembled WGS sequence"/>
</dbReference>
<evidence type="ECO:0000313" key="10">
    <source>
        <dbReference type="Proteomes" id="UP000016935"/>
    </source>
</evidence>
<dbReference type="AlphaFoldDB" id="R0K1R8"/>
<organism evidence="9 10">
    <name type="scientific">Exserohilum turcicum (strain 28A)</name>
    <name type="common">Northern leaf blight fungus</name>
    <name type="synonym">Setosphaeria turcica</name>
    <dbReference type="NCBI Taxonomy" id="671987"/>
    <lineage>
        <taxon>Eukaryota</taxon>
        <taxon>Fungi</taxon>
        <taxon>Dikarya</taxon>
        <taxon>Ascomycota</taxon>
        <taxon>Pezizomycotina</taxon>
        <taxon>Dothideomycetes</taxon>
        <taxon>Pleosporomycetidae</taxon>
        <taxon>Pleosporales</taxon>
        <taxon>Pleosporineae</taxon>
        <taxon>Pleosporaceae</taxon>
        <taxon>Exserohilum</taxon>
    </lineage>
</organism>
<dbReference type="PROSITE" id="PS50048">
    <property type="entry name" value="ZN2_CY6_FUNGAL_2"/>
    <property type="match status" value="1"/>
</dbReference>
<evidence type="ECO:0000256" key="2">
    <source>
        <dbReference type="ARBA" id="ARBA00022833"/>
    </source>
</evidence>
<evidence type="ECO:0000256" key="5">
    <source>
        <dbReference type="ARBA" id="ARBA00023163"/>
    </source>
</evidence>
<dbReference type="PROSITE" id="PS00463">
    <property type="entry name" value="ZN2_CY6_FUNGAL_1"/>
    <property type="match status" value="1"/>
</dbReference>
<dbReference type="SUPFAM" id="SSF57701">
    <property type="entry name" value="Zn2/Cys6 DNA-binding domain"/>
    <property type="match status" value="1"/>
</dbReference>
<dbReference type="EMBL" id="KB908592">
    <property type="protein sequence ID" value="EOA87083.1"/>
    <property type="molecule type" value="Genomic_DNA"/>
</dbReference>
<dbReference type="PANTHER" id="PTHR31944">
    <property type="entry name" value="HEME-RESPONSIVE ZINC FINGER TRANSCRIPTION FACTOR HAP1"/>
    <property type="match status" value="1"/>
</dbReference>
<keyword evidence="5" id="KW-0804">Transcription</keyword>
<dbReference type="GO" id="GO:0006351">
    <property type="term" value="P:DNA-templated transcription"/>
    <property type="evidence" value="ECO:0007669"/>
    <property type="project" value="InterPro"/>
</dbReference>
<dbReference type="InterPro" id="IPR001138">
    <property type="entry name" value="Zn2Cys6_DnaBD"/>
</dbReference>
<keyword evidence="1" id="KW-0479">Metal-binding</keyword>
<dbReference type="STRING" id="671987.R0K1R8"/>
<keyword evidence="10" id="KW-1185">Reference proteome</keyword>
<dbReference type="GO" id="GO:0008270">
    <property type="term" value="F:zinc ion binding"/>
    <property type="evidence" value="ECO:0007669"/>
    <property type="project" value="InterPro"/>
</dbReference>
<feature type="compositionally biased region" description="Polar residues" evidence="7">
    <location>
        <begin position="141"/>
        <end position="152"/>
    </location>
</feature>
<sequence>MRLANNTERRENQASADCKLISVRDLYSTPVLSFGAPKCSTQTESQSEDCVRAMIKATRTRNRASVSCALCRKRKIRCNRETPCSNCIRSKTEACVYETQVPSEQRLGAHPIAPIQPRRDKKGPTNASSIHSEDTGGVVSSFATPQTNDSQHSALELETLRNRITELEDKLSQASGAASSVYSPAASTPVSTRSVQTISSFACTLDVLEDARTPSGVAISRSVAHKNRVFGQSHWMNGIVMFREIIESMEPCMRSEYSNVVVTVHRAKALARVIKTRRSPTWPTPPTRDLPPKPVCDELVAAYLRTMETVYRVLHVPSFQRMYESIWNNDTEPDMAFVVMLKLVLAIGATAYDENMSLRPEAMRWVYEAQTWLSSPMFKSQLGIQYLQSNVLLIIAREFVDVGCELVWISVGAVYRAAVYIGLHKDPSQLPGMSVLEAEMRRRVWNTILELSLQTSMVSGGPPLFSEDGFTTAPPGNFDDEQLLEAEPIARSDDIFTQTSVAIALRRTVSVRLAILKFLNDIASSGTYHETLRIDSELRAAYRTMRRTMQGYYADATSSPLQFALQATDFVMQRYITSLHVPFFASALKDPMFAYSRKATIDSSLKIWRLAQPVSTGSLPSTSETDLARMCRCTAGFFRSFAFHAAIFLVTEWRTQVQDEDDSADWMSSPLSGVARDAANWYLGCVQAGETGIKGYLLLCLVAAWTDATKQHVDKSDLAAYLAKASQRAADICMPLLEAAAGAQEQCGRPADSNGLGGSDSLISADSHAEDWDALMWETFHNEDMESVNWFML</sequence>
<feature type="region of interest" description="Disordered" evidence="7">
    <location>
        <begin position="114"/>
        <end position="152"/>
    </location>
</feature>
<keyword evidence="4" id="KW-0238">DNA-binding</keyword>